<keyword evidence="2" id="KW-1185">Reference proteome</keyword>
<gene>
    <name evidence="1" type="ORF">FNB15_19375</name>
</gene>
<dbReference type="EMBL" id="CP041636">
    <property type="protein sequence ID" value="QDO99303.1"/>
    <property type="molecule type" value="Genomic_DNA"/>
</dbReference>
<evidence type="ECO:0000313" key="1">
    <source>
        <dbReference type="EMBL" id="QDO99303.1"/>
    </source>
</evidence>
<dbReference type="AlphaFoldDB" id="A0A516H686"/>
<evidence type="ECO:0008006" key="3">
    <source>
        <dbReference type="Google" id="ProtNLM"/>
    </source>
</evidence>
<reference evidence="1 2" key="1">
    <citation type="submission" date="2019-07" db="EMBL/GenBank/DDBJ databases">
        <title>Genome sequencing for Ferrovibrio sp. K5.</title>
        <authorList>
            <person name="Park S.-J."/>
        </authorList>
    </citation>
    <scope>NUCLEOTIDE SEQUENCE [LARGE SCALE GENOMIC DNA]</scope>
    <source>
        <strain evidence="1 2">K5</strain>
    </source>
</reference>
<sequence>MEVSGVKQQMAFAGLRAAQTAQLNVLQAVSAGLENVKAVQAVASAPVPPSSGKLLDIKV</sequence>
<protein>
    <recommendedName>
        <fullName evidence="3">Motility protein</fullName>
    </recommendedName>
</protein>
<organism evidence="1 2">
    <name type="scientific">Ferrovibrio terrae</name>
    <dbReference type="NCBI Taxonomy" id="2594003"/>
    <lineage>
        <taxon>Bacteria</taxon>
        <taxon>Pseudomonadati</taxon>
        <taxon>Pseudomonadota</taxon>
        <taxon>Alphaproteobacteria</taxon>
        <taxon>Rhodospirillales</taxon>
        <taxon>Rhodospirillaceae</taxon>
        <taxon>Ferrovibrio</taxon>
    </lineage>
</organism>
<dbReference type="Proteomes" id="UP000317496">
    <property type="component" value="Chromosome"/>
</dbReference>
<accession>A0A516H686</accession>
<dbReference type="RefSeq" id="WP_144258299.1">
    <property type="nucleotide sequence ID" value="NZ_CP041636.1"/>
</dbReference>
<proteinExistence type="predicted"/>
<name>A0A516H686_9PROT</name>
<dbReference type="KEGG" id="fer:FNB15_19375"/>
<evidence type="ECO:0000313" key="2">
    <source>
        <dbReference type="Proteomes" id="UP000317496"/>
    </source>
</evidence>